<evidence type="ECO:0000313" key="1">
    <source>
        <dbReference type="EMBL" id="KAJ9101319.1"/>
    </source>
</evidence>
<name>A0ACC2VPF3_9TREE</name>
<accession>A0ACC2VPF3</accession>
<gene>
    <name evidence="1" type="ORF">QFC19_005289</name>
</gene>
<dbReference type="EMBL" id="JASBWR010000059">
    <property type="protein sequence ID" value="KAJ9101319.1"/>
    <property type="molecule type" value="Genomic_DNA"/>
</dbReference>
<proteinExistence type="predicted"/>
<dbReference type="Proteomes" id="UP001241377">
    <property type="component" value="Unassembled WGS sequence"/>
</dbReference>
<evidence type="ECO:0000313" key="2">
    <source>
        <dbReference type="Proteomes" id="UP001241377"/>
    </source>
</evidence>
<keyword evidence="2" id="KW-1185">Reference proteome</keyword>
<sequence>MSLKQSLKGAKGAIERNDPQVALEFVEDALYYEKNNYFAYIFRGKAFQLLDTPEKAIEAFKKATTLEPENVLGWKGYFQSVCSRDNYEDFFQIFTKLVKLQHDQSLNFADTIKDAHNYLNRHRYKQNEPLYVLYLKNVLPGTTLGELAPGSFGDADSNFCKLIDILSRSEAETIDRMIQKEKLKLPRVLTQENRSYLDSIAWSVCKDSELGPLFDKFMNYCRDDDLRLRYEELRLKHKYSVLRVAPQKDALFAEIKQAIDDMVLVKTQSLFCWKLYFDWSDVPVLADLDKANLSYFLQHFLTDGLAKVLYAYLMSDISPWDAEKEFPELYKVKSKTNEDVEDDQETDHDTSPLKLPPSEILSLMLNGYVNCSDSVLANRIICNYYIHIREYREGSKRCREAIKLLADTQRTVGAQLVHTREDILCSLATIYTYYEAPKNYSRALQLYDKILETSPQHVKSFIGKGLILLEKGELSEALSLLENVKNTNPDNIDASVEYYWCLIKLGRFQEGRAGLEVAISKVSGQDVLSGETRAVIHWRIAKSLIDEQPQDGSRIESAHQHLLTSLKDAKSYAPTYTLLGYLYEEHFDDHVRAQKCFYKAFELDVAEITSAKYLVTDLTDKNQWSLAEILCKRIIDTERSRRMLLSNSYEDPDKSWPYRVLGCSALNDQEDANAIEWFQTALRMTAMDIECWIGLGEAYYNCGRFDAAAKVFRRALEMDESRWVVHYMLGLVICGMGEFVEGLERLNRAEELSENEECVLNAIYEFEIEYAQKLIGGGFFGQSIEATLRGLKTIKKAVALNPKSSKLWKAMGDAFRSFLVVQERTDQFPFDKVYLIFEEHKALICGTPETHNCGEYLSLAMTLYEDNEIVSAISYLLIASACGGLAILPKSSARALRSVAYFNLGVAFLEANTFNSNNECLKNAIQVLKRAVKLESHNATYWVALGNAYSDSNPQLAQHCYIKASSLDNRDAEVWINLAALYLRHGDAELAQTAFVRAQSMSPQQSKSWLGNALSAQILNDNMKASSLFTHAYVVANGRIPLAQLMYGLSVVQKRVVVTGNSPQDIEAAQEMSVANFAMMKYLKFLPNDILGLELALLISERCQNFDFGVEVGTKLCQIYEKLYERNENETSLVKYADTTAHVARLYLGKEDYEQALELARLALELGGAASTMSPATELSCHVVIGLCYFFQDKFSEAINELKIVLDNNGESKRITTLTAQVLYAYGSEETKQAALDQLFAYIEHQGSSLLVVLTLGALAISENYAEYLEPIKEELEALPLEEVVADSFRSIPRLLSAINTRLGSTSAQMVWRKAAMLFPHDFHVWMRLNSSMALAIAGLRETKITAHELANAHKRMNTLRHMQRAIILDPSKLALLQV</sequence>
<organism evidence="1 2">
    <name type="scientific">Naganishia cerealis</name>
    <dbReference type="NCBI Taxonomy" id="610337"/>
    <lineage>
        <taxon>Eukaryota</taxon>
        <taxon>Fungi</taxon>
        <taxon>Dikarya</taxon>
        <taxon>Basidiomycota</taxon>
        <taxon>Agaricomycotina</taxon>
        <taxon>Tremellomycetes</taxon>
        <taxon>Filobasidiales</taxon>
        <taxon>Filobasidiaceae</taxon>
        <taxon>Naganishia</taxon>
    </lineage>
</organism>
<comment type="caution">
    <text evidence="1">The sequence shown here is derived from an EMBL/GenBank/DDBJ whole genome shotgun (WGS) entry which is preliminary data.</text>
</comment>
<protein>
    <submittedName>
        <fullName evidence="1">Uncharacterized protein</fullName>
    </submittedName>
</protein>
<reference evidence="1" key="1">
    <citation type="submission" date="2023-04" db="EMBL/GenBank/DDBJ databases">
        <title>Draft Genome sequencing of Naganishia species isolated from polar environments using Oxford Nanopore Technology.</title>
        <authorList>
            <person name="Leo P."/>
            <person name="Venkateswaran K."/>
        </authorList>
    </citation>
    <scope>NUCLEOTIDE SEQUENCE</scope>
    <source>
        <strain evidence="1">MNA-CCFEE 5261</strain>
    </source>
</reference>